<evidence type="ECO:0000256" key="2">
    <source>
        <dbReference type="SAM" id="Phobius"/>
    </source>
</evidence>
<dbReference type="eggNOG" id="COG4549">
    <property type="taxonomic scope" value="Bacteria"/>
</dbReference>
<dbReference type="EMBL" id="FOAZ01000003">
    <property type="protein sequence ID" value="SEK68809.1"/>
    <property type="molecule type" value="Genomic_DNA"/>
</dbReference>
<feature type="signal peptide" evidence="3">
    <location>
        <begin position="1"/>
        <end position="39"/>
    </location>
</feature>
<protein>
    <submittedName>
        <fullName evidence="5">Uncharacterized protein YcnI</fullName>
    </submittedName>
</protein>
<evidence type="ECO:0000313" key="6">
    <source>
        <dbReference type="Proteomes" id="UP000183015"/>
    </source>
</evidence>
<feature type="compositionally biased region" description="Polar residues" evidence="1">
    <location>
        <begin position="185"/>
        <end position="200"/>
    </location>
</feature>
<gene>
    <name evidence="5" type="ORF">SAMN05414137_103119</name>
</gene>
<feature type="chain" id="PRO_5010311229" evidence="3">
    <location>
        <begin position="40"/>
        <end position="255"/>
    </location>
</feature>
<dbReference type="RefSeq" id="WP_342342513.1">
    <property type="nucleotide sequence ID" value="NZ_BBPN01000032.1"/>
</dbReference>
<evidence type="ECO:0000256" key="3">
    <source>
        <dbReference type="SAM" id="SignalP"/>
    </source>
</evidence>
<keyword evidence="2" id="KW-0812">Transmembrane</keyword>
<dbReference type="Proteomes" id="UP000183015">
    <property type="component" value="Unassembled WGS sequence"/>
</dbReference>
<feature type="domain" description="YncI copper-binding" evidence="4">
    <location>
        <begin position="40"/>
        <end position="187"/>
    </location>
</feature>
<dbReference type="CDD" id="cd08545">
    <property type="entry name" value="YcnI_like"/>
    <property type="match status" value="1"/>
</dbReference>
<evidence type="ECO:0000313" key="5">
    <source>
        <dbReference type="EMBL" id="SEK68809.1"/>
    </source>
</evidence>
<feature type="compositionally biased region" description="Low complexity" evidence="1">
    <location>
        <begin position="201"/>
        <end position="220"/>
    </location>
</feature>
<dbReference type="STRING" id="235985.SAMN05414137_103119"/>
<evidence type="ECO:0000259" key="4">
    <source>
        <dbReference type="Pfam" id="PF07987"/>
    </source>
</evidence>
<proteinExistence type="predicted"/>
<reference evidence="6" key="1">
    <citation type="submission" date="2016-10" db="EMBL/GenBank/DDBJ databases">
        <authorList>
            <person name="Varghese N."/>
        </authorList>
    </citation>
    <scope>NUCLEOTIDE SEQUENCE [LARGE SCALE GENOMIC DNA]</scope>
    <source>
        <strain evidence="6">DSM 45096 / BCRC 16803 / CGMCC 4.1857 / CIP 109030 / JCM 12277 / KCTC 19219 / NBRC 100920 / 33214</strain>
    </source>
</reference>
<dbReference type="InterPro" id="IPR012533">
    <property type="entry name" value="YcnI-copper_dom"/>
</dbReference>
<feature type="region of interest" description="Disordered" evidence="1">
    <location>
        <begin position="169"/>
        <end position="220"/>
    </location>
</feature>
<keyword evidence="2" id="KW-0472">Membrane</keyword>
<organism evidence="5 6">
    <name type="scientific">Streptacidiphilus jiangxiensis</name>
    <dbReference type="NCBI Taxonomy" id="235985"/>
    <lineage>
        <taxon>Bacteria</taxon>
        <taxon>Bacillati</taxon>
        <taxon>Actinomycetota</taxon>
        <taxon>Actinomycetes</taxon>
        <taxon>Kitasatosporales</taxon>
        <taxon>Streptomycetaceae</taxon>
        <taxon>Streptacidiphilus</taxon>
    </lineage>
</organism>
<name>A0A1H7J253_STRJI</name>
<sequence>MRMRTDLRTSVRRPAVRRLAVPAALAAGGVLLLAGPASAHVTVQPDAATAGAADQVFAFRVPNESDTASTVKVDVFFPPTHPIASALVGAVPGWTSEVKTTKLATPIQTDDGPVTDAVSEIVWTGGKIAPGQYQDFTVDFGQLPKDTKQLVFKTLQTYSDGSVVRWIDAPATSGGTEPQHPAPTLNLTAAGSDAGSGSTDAKTSGGSSSQTAASSTGSESDTAARVLAGVGVAVGLAGVALGFLGWRRGGRGSAS</sequence>
<dbReference type="Gene3D" id="2.60.40.2230">
    <property type="entry name" value="Uncharacterised protein YcnI-like PF07987, DUF1775"/>
    <property type="match status" value="1"/>
</dbReference>
<evidence type="ECO:0000256" key="1">
    <source>
        <dbReference type="SAM" id="MobiDB-lite"/>
    </source>
</evidence>
<feature type="transmembrane region" description="Helical" evidence="2">
    <location>
        <begin position="226"/>
        <end position="246"/>
    </location>
</feature>
<keyword evidence="3" id="KW-0732">Signal</keyword>
<dbReference type="Pfam" id="PF07987">
    <property type="entry name" value="DUF1775"/>
    <property type="match status" value="1"/>
</dbReference>
<dbReference type="InterPro" id="IPR038507">
    <property type="entry name" value="YcnI-like_sf"/>
</dbReference>
<dbReference type="AlphaFoldDB" id="A0A1H7J253"/>
<accession>A0A1H7J253</accession>
<keyword evidence="2" id="KW-1133">Transmembrane helix</keyword>
<keyword evidence="6" id="KW-1185">Reference proteome</keyword>